<protein>
    <recommendedName>
        <fullName evidence="8">Ribonuclease R</fullName>
        <shortName evidence="8">RNase R</shortName>
        <ecNumber evidence="8">3.1.13.1</ecNumber>
    </recommendedName>
</protein>
<dbReference type="PROSITE" id="PS50126">
    <property type="entry name" value="S1"/>
    <property type="match status" value="1"/>
</dbReference>
<dbReference type="InterPro" id="IPR040476">
    <property type="entry name" value="CSD2"/>
</dbReference>
<dbReference type="GO" id="GO:0006402">
    <property type="term" value="P:mRNA catabolic process"/>
    <property type="evidence" value="ECO:0007669"/>
    <property type="project" value="TreeGrafter"/>
</dbReference>
<dbReference type="CDD" id="cd04471">
    <property type="entry name" value="S1_RNase_R"/>
    <property type="match status" value="1"/>
</dbReference>
<dbReference type="GO" id="GO:0003723">
    <property type="term" value="F:RNA binding"/>
    <property type="evidence" value="ECO:0007669"/>
    <property type="project" value="UniProtKB-UniRule"/>
</dbReference>
<dbReference type="InterPro" id="IPR013223">
    <property type="entry name" value="RNase_B_OB_dom"/>
</dbReference>
<dbReference type="Pfam" id="PF08206">
    <property type="entry name" value="OB_RNB"/>
    <property type="match status" value="1"/>
</dbReference>
<evidence type="ECO:0000256" key="3">
    <source>
        <dbReference type="ARBA" id="ARBA00022490"/>
    </source>
</evidence>
<dbReference type="EC" id="3.1.13.1" evidence="8"/>
<keyword evidence="5 8" id="KW-0378">Hydrolase</keyword>
<gene>
    <name evidence="8 11" type="primary">rnr</name>
    <name evidence="11" type="ORF">EJV47_15660</name>
</gene>
<evidence type="ECO:0000313" key="12">
    <source>
        <dbReference type="Proteomes" id="UP000282184"/>
    </source>
</evidence>
<dbReference type="SMART" id="SM00316">
    <property type="entry name" value="S1"/>
    <property type="match status" value="1"/>
</dbReference>
<dbReference type="HAMAP" id="MF_01895">
    <property type="entry name" value="RNase_R"/>
    <property type="match status" value="1"/>
</dbReference>
<evidence type="ECO:0000256" key="4">
    <source>
        <dbReference type="ARBA" id="ARBA00022722"/>
    </source>
</evidence>
<comment type="caution">
    <text evidence="11">The sequence shown here is derived from an EMBL/GenBank/DDBJ whole genome shotgun (WGS) entry which is preliminary data.</text>
</comment>
<accession>A0A3S0QGV1</accession>
<dbReference type="PANTHER" id="PTHR23355:SF9">
    <property type="entry name" value="DIS3-LIKE EXONUCLEASE 2"/>
    <property type="match status" value="1"/>
</dbReference>
<dbReference type="RefSeq" id="WP_126694114.1">
    <property type="nucleotide sequence ID" value="NZ_RXOF01000009.1"/>
</dbReference>
<feature type="compositionally biased region" description="Basic residues" evidence="9">
    <location>
        <begin position="879"/>
        <end position="889"/>
    </location>
</feature>
<dbReference type="PANTHER" id="PTHR23355">
    <property type="entry name" value="RIBONUCLEASE"/>
    <property type="match status" value="1"/>
</dbReference>
<reference evidence="11 12" key="1">
    <citation type="submission" date="2018-12" db="EMBL/GenBank/DDBJ databases">
        <title>Hymenobacter gummosus sp. nov., isolated from a spring.</title>
        <authorList>
            <person name="Nie L."/>
        </authorList>
    </citation>
    <scope>NUCLEOTIDE SEQUENCE [LARGE SCALE GENOMIC DNA]</scope>
    <source>
        <strain evidence="11 12">KCTC 52166</strain>
    </source>
</reference>
<dbReference type="Pfam" id="PF00773">
    <property type="entry name" value="RNB"/>
    <property type="match status" value="1"/>
</dbReference>
<feature type="compositionally biased region" description="Basic and acidic residues" evidence="9">
    <location>
        <begin position="838"/>
        <end position="851"/>
    </location>
</feature>
<evidence type="ECO:0000313" key="11">
    <source>
        <dbReference type="EMBL" id="RTQ48408.1"/>
    </source>
</evidence>
<name>A0A3S0QGV1_9BACT</name>
<dbReference type="InterPro" id="IPR004476">
    <property type="entry name" value="RNase_II/RNase_R"/>
</dbReference>
<comment type="similarity">
    <text evidence="8">Belongs to the RNR ribonuclease family. RNase R subfamily.</text>
</comment>
<organism evidence="11 12">
    <name type="scientific">Hymenobacter gummosus</name>
    <dbReference type="NCBI Taxonomy" id="1776032"/>
    <lineage>
        <taxon>Bacteria</taxon>
        <taxon>Pseudomonadati</taxon>
        <taxon>Bacteroidota</taxon>
        <taxon>Cytophagia</taxon>
        <taxon>Cytophagales</taxon>
        <taxon>Hymenobacteraceae</taxon>
        <taxon>Hymenobacter</taxon>
    </lineage>
</organism>
<dbReference type="InterPro" id="IPR003029">
    <property type="entry name" value="S1_domain"/>
</dbReference>
<keyword evidence="3 8" id="KW-0963">Cytoplasm</keyword>
<comment type="function">
    <text evidence="8">3'-5' exoribonuclease that releases 5'-nucleoside monophosphates and is involved in maturation of structured RNAs.</text>
</comment>
<comment type="subcellular location">
    <subcellularLocation>
        <location evidence="2 8">Cytoplasm</location>
    </subcellularLocation>
</comment>
<dbReference type="Pfam" id="PF00575">
    <property type="entry name" value="S1"/>
    <property type="match status" value="1"/>
</dbReference>
<dbReference type="EMBL" id="RXOF01000009">
    <property type="protein sequence ID" value="RTQ48408.1"/>
    <property type="molecule type" value="Genomic_DNA"/>
</dbReference>
<evidence type="ECO:0000256" key="9">
    <source>
        <dbReference type="SAM" id="MobiDB-lite"/>
    </source>
</evidence>
<evidence type="ECO:0000256" key="2">
    <source>
        <dbReference type="ARBA" id="ARBA00004496"/>
    </source>
</evidence>
<dbReference type="Pfam" id="PF17876">
    <property type="entry name" value="CSD2"/>
    <property type="match status" value="1"/>
</dbReference>
<dbReference type="PROSITE" id="PS01175">
    <property type="entry name" value="RIBONUCLEASE_II"/>
    <property type="match status" value="1"/>
</dbReference>
<dbReference type="InterPro" id="IPR011805">
    <property type="entry name" value="RNase_R"/>
</dbReference>
<dbReference type="NCBIfam" id="TIGR02063">
    <property type="entry name" value="RNase_R"/>
    <property type="match status" value="1"/>
</dbReference>
<dbReference type="InterPro" id="IPR022966">
    <property type="entry name" value="RNase_II/R_CS"/>
</dbReference>
<evidence type="ECO:0000256" key="7">
    <source>
        <dbReference type="ARBA" id="ARBA00022884"/>
    </source>
</evidence>
<feature type="compositionally biased region" description="Basic and acidic residues" evidence="9">
    <location>
        <begin position="1"/>
        <end position="22"/>
    </location>
</feature>
<comment type="catalytic activity">
    <reaction evidence="1 8">
        <text>Exonucleolytic cleavage in the 3'- to 5'-direction to yield nucleoside 5'-phosphates.</text>
        <dbReference type="EC" id="3.1.13.1"/>
    </reaction>
</comment>
<feature type="region of interest" description="Disordered" evidence="9">
    <location>
        <begin position="830"/>
        <end position="889"/>
    </location>
</feature>
<keyword evidence="7 8" id="KW-0694">RNA-binding</keyword>
<evidence type="ECO:0000259" key="10">
    <source>
        <dbReference type="PROSITE" id="PS50126"/>
    </source>
</evidence>
<dbReference type="Gene3D" id="2.40.50.140">
    <property type="entry name" value="Nucleic acid-binding proteins"/>
    <property type="match status" value="3"/>
</dbReference>
<dbReference type="AlphaFoldDB" id="A0A3S0QGV1"/>
<dbReference type="NCBIfam" id="TIGR00358">
    <property type="entry name" value="3_prime_RNase"/>
    <property type="match status" value="1"/>
</dbReference>
<keyword evidence="4 8" id="KW-0540">Nuclease</keyword>
<evidence type="ECO:0000256" key="8">
    <source>
        <dbReference type="HAMAP-Rule" id="MF_01895"/>
    </source>
</evidence>
<dbReference type="SUPFAM" id="SSF50249">
    <property type="entry name" value="Nucleic acid-binding proteins"/>
    <property type="match status" value="4"/>
</dbReference>
<feature type="region of interest" description="Disordered" evidence="9">
    <location>
        <begin position="1"/>
        <end position="26"/>
    </location>
</feature>
<keyword evidence="12" id="KW-1185">Reference proteome</keyword>
<evidence type="ECO:0000256" key="1">
    <source>
        <dbReference type="ARBA" id="ARBA00001849"/>
    </source>
</evidence>
<dbReference type="InterPro" id="IPR001900">
    <property type="entry name" value="RNase_II/R"/>
</dbReference>
<dbReference type="SMART" id="SM00955">
    <property type="entry name" value="RNB"/>
    <property type="match status" value="1"/>
</dbReference>
<evidence type="ECO:0000256" key="5">
    <source>
        <dbReference type="ARBA" id="ARBA00022801"/>
    </source>
</evidence>
<dbReference type="InterPro" id="IPR050180">
    <property type="entry name" value="RNR_Ribonuclease"/>
</dbReference>
<proteinExistence type="inferred from homology"/>
<feature type="compositionally biased region" description="Basic and acidic residues" evidence="9">
    <location>
        <begin position="98"/>
        <end position="107"/>
    </location>
</feature>
<dbReference type="Proteomes" id="UP000282184">
    <property type="component" value="Unassembled WGS sequence"/>
</dbReference>
<dbReference type="InterPro" id="IPR012340">
    <property type="entry name" value="NA-bd_OB-fold"/>
</dbReference>
<sequence length="889" mass="99886">MKRNNDSDAPRPQRDPARRRDQAAQPAVINKTQVFRIFADNPGKVFNYRQLSRRLGVVDKQQRDDLFDVLKALRKSGHIALLQNDDYRLVEIPGRSSAEQRPDHDQYAEQPQPATERAPRRGKPAAAPAATPDGGYQPRRQRPMETPGEELETGGPIVHRRRSAGFDMPGTHDRSHRPGSYRERRESGYQAGPTITGTVDLATPKFAFIVSEELPEDLRIYTDRLAFAMDGDTVRVRLGQNRDGKPTGDVVEIVERVKEEVVGRLQVQGGFGFVHPDYKKLYFDVFVPGHALNGAENGDKVVVKVTEWPTDPGRQPVGEVVRSFGPAGGHEAEINAIMAEYGLPFEFPEEVEAEANVIPASISQAEISKRRDFRPVTTFTIDPVDAKDFDDALSIRQLENGHWEIGVHIADVTHYVQPGTRLEKEAKHRATSVYLVDRTIPMLPERLSNGLCSLRPNEDKLTFSAVFELDEKGKLYDSWYGRTVIHSDRRFTYEEAQERIESGEGDYASEINLLNSIAKKLQAERFRKGAISFEAPEVKFKLDADGKPIGVFIKERKDAHKLIEEFMLLANRKVAEFVFRLKPRKPRLTMVYRTHDAPDPDRLENFAQFARQFGHSLQFGEGGKDVSKQLNKLTADVEGKPEQSVIQALAVRAMSKAIYTTEPLGHFGLAFDHYSHFTSPIRRYPDMMAHRLLEDYLHGAKSADAVELEADCKHSSEREKRAAQAERASIKYKQVEFMAEHVGEQFTGVVSGFNERGMYVEMGETKSEGMVRLSDIDEDYFEYDKERMRMVGQRTGRIIKFGDNVQVIIKAANLLDRTIDLDLVTATTGTNQRRAGRSKSDGYAARDERGSGGRGRSGGGREGDNPARNRPPKAGKGGGGKKGRSRFHG</sequence>
<dbReference type="GO" id="GO:0008859">
    <property type="term" value="F:exoribonuclease II activity"/>
    <property type="evidence" value="ECO:0007669"/>
    <property type="project" value="UniProtKB-UniRule"/>
</dbReference>
<feature type="domain" description="S1 motif" evidence="10">
    <location>
        <begin position="743"/>
        <end position="824"/>
    </location>
</feature>
<evidence type="ECO:0000256" key="6">
    <source>
        <dbReference type="ARBA" id="ARBA00022839"/>
    </source>
</evidence>
<dbReference type="GO" id="GO:0005829">
    <property type="term" value="C:cytosol"/>
    <property type="evidence" value="ECO:0007669"/>
    <property type="project" value="TreeGrafter"/>
</dbReference>
<dbReference type="OrthoDB" id="9764149at2"/>
<keyword evidence="6 8" id="KW-0269">Exonuclease</keyword>
<feature type="region of interest" description="Disordered" evidence="9">
    <location>
        <begin position="95"/>
        <end position="196"/>
    </location>
</feature>